<feature type="transmembrane region" description="Helical" evidence="1">
    <location>
        <begin position="52"/>
        <end position="71"/>
    </location>
</feature>
<proteinExistence type="predicted"/>
<keyword evidence="1" id="KW-0812">Transmembrane</keyword>
<feature type="transmembrane region" description="Helical" evidence="1">
    <location>
        <begin position="91"/>
        <end position="114"/>
    </location>
</feature>
<dbReference type="InterPro" id="IPR050860">
    <property type="entry name" value="FeoB_GTPase"/>
</dbReference>
<dbReference type="EMBL" id="DPPF01000091">
    <property type="protein sequence ID" value="HCW92962.1"/>
    <property type="molecule type" value="Genomic_DNA"/>
</dbReference>
<accession>A0A3D5QCS5</accession>
<dbReference type="Pfam" id="PF07670">
    <property type="entry name" value="Gate"/>
    <property type="match status" value="1"/>
</dbReference>
<feature type="non-terminal residue" evidence="3">
    <location>
        <position position="136"/>
    </location>
</feature>
<dbReference type="GO" id="GO:0015093">
    <property type="term" value="F:ferrous iron transmembrane transporter activity"/>
    <property type="evidence" value="ECO:0007669"/>
    <property type="project" value="TreeGrafter"/>
</dbReference>
<evidence type="ECO:0000256" key="1">
    <source>
        <dbReference type="SAM" id="Phobius"/>
    </source>
</evidence>
<evidence type="ECO:0000313" key="4">
    <source>
        <dbReference type="Proteomes" id="UP000262325"/>
    </source>
</evidence>
<comment type="caution">
    <text evidence="3">The sequence shown here is derived from an EMBL/GenBank/DDBJ whole genome shotgun (WGS) entry which is preliminary data.</text>
</comment>
<feature type="domain" description="Nucleoside transporter/FeoB GTPase Gate" evidence="2">
    <location>
        <begin position="56"/>
        <end position="135"/>
    </location>
</feature>
<dbReference type="GO" id="GO:0005886">
    <property type="term" value="C:plasma membrane"/>
    <property type="evidence" value="ECO:0007669"/>
    <property type="project" value="TreeGrafter"/>
</dbReference>
<evidence type="ECO:0000259" key="2">
    <source>
        <dbReference type="Pfam" id="PF07670"/>
    </source>
</evidence>
<dbReference type="InterPro" id="IPR011642">
    <property type="entry name" value="Gate_dom"/>
</dbReference>
<sequence>GAGFLVDLIEVNIFENYINPSVNNFFRSILGDTVFFNLFAGEYGIITLGLRYAIAIVLPVVSTFFLLFSVIEDSGYLVRLSMSLDKMFKKIGLSGRSVIPLILGLGCGTMATIVTRTLETKRERFVVTFLLALTIP</sequence>
<reference evidence="3 4" key="1">
    <citation type="journal article" date="2018" name="Nat. Biotechnol.">
        <title>A standardized bacterial taxonomy based on genome phylogeny substantially revises the tree of life.</title>
        <authorList>
            <person name="Parks D.H."/>
            <person name="Chuvochina M."/>
            <person name="Waite D.W."/>
            <person name="Rinke C."/>
            <person name="Skarshewski A."/>
            <person name="Chaumeil P.A."/>
            <person name="Hugenholtz P."/>
        </authorList>
    </citation>
    <scope>NUCLEOTIDE SEQUENCE [LARGE SCALE GENOMIC DNA]</scope>
    <source>
        <strain evidence="3">UBA8672</strain>
    </source>
</reference>
<gene>
    <name evidence="3" type="ORF">DHM44_04695</name>
</gene>
<dbReference type="PANTHER" id="PTHR43185:SF1">
    <property type="entry name" value="FE(2+) TRANSPORTER FEOB"/>
    <property type="match status" value="1"/>
</dbReference>
<keyword evidence="1" id="KW-0472">Membrane</keyword>
<keyword evidence="1" id="KW-1133">Transmembrane helix</keyword>
<dbReference type="PANTHER" id="PTHR43185">
    <property type="entry name" value="FERROUS IRON TRANSPORT PROTEIN B"/>
    <property type="match status" value="1"/>
</dbReference>
<evidence type="ECO:0000313" key="3">
    <source>
        <dbReference type="EMBL" id="HCW92962.1"/>
    </source>
</evidence>
<feature type="non-terminal residue" evidence="3">
    <location>
        <position position="1"/>
    </location>
</feature>
<name>A0A3D5QCS5_FLESI</name>
<organism evidence="3 4">
    <name type="scientific">Flexistipes sinusarabici</name>
    <dbReference type="NCBI Taxonomy" id="2352"/>
    <lineage>
        <taxon>Bacteria</taxon>
        <taxon>Pseudomonadati</taxon>
        <taxon>Deferribacterota</taxon>
        <taxon>Deferribacteres</taxon>
        <taxon>Deferribacterales</taxon>
        <taxon>Flexistipitaceae</taxon>
        <taxon>Flexistipes</taxon>
    </lineage>
</organism>
<dbReference type="Proteomes" id="UP000262325">
    <property type="component" value="Unassembled WGS sequence"/>
</dbReference>
<protein>
    <submittedName>
        <fullName evidence="3">Ferrous iron transport protein B</fullName>
    </submittedName>
</protein>
<dbReference type="AlphaFoldDB" id="A0A3D5QCS5"/>